<protein>
    <submittedName>
        <fullName evidence="2">Uncharacterized protein</fullName>
    </submittedName>
</protein>
<name>A0A2N3LG66_9BACI</name>
<keyword evidence="3" id="KW-1185">Reference proteome</keyword>
<comment type="caution">
    <text evidence="2">The sequence shown here is derived from an EMBL/GenBank/DDBJ whole genome shotgun (WGS) entry which is preliminary data.</text>
</comment>
<reference evidence="2 3" key="1">
    <citation type="submission" date="2017-11" db="EMBL/GenBank/DDBJ databases">
        <title>Bacillus camelliae sp. nov., isolated from pu'er tea.</title>
        <authorList>
            <person name="Niu L."/>
        </authorList>
    </citation>
    <scope>NUCLEOTIDE SEQUENCE [LARGE SCALE GENOMIC DNA]</scope>
    <source>
        <strain evidence="2 3">7578-1</strain>
    </source>
</reference>
<evidence type="ECO:0000313" key="3">
    <source>
        <dbReference type="Proteomes" id="UP000233440"/>
    </source>
</evidence>
<dbReference type="EMBL" id="PIQO01000017">
    <property type="protein sequence ID" value="PKR83599.1"/>
    <property type="molecule type" value="Genomic_DNA"/>
</dbReference>
<organism evidence="2 3">
    <name type="scientific">Heyndrickxia camelliae</name>
    <dbReference type="NCBI Taxonomy" id="1707093"/>
    <lineage>
        <taxon>Bacteria</taxon>
        <taxon>Bacillati</taxon>
        <taxon>Bacillota</taxon>
        <taxon>Bacilli</taxon>
        <taxon>Bacillales</taxon>
        <taxon>Bacillaceae</taxon>
        <taxon>Heyndrickxia</taxon>
    </lineage>
</organism>
<dbReference type="AlphaFoldDB" id="A0A2N3LG66"/>
<proteinExistence type="predicted"/>
<keyword evidence="1" id="KW-0472">Membrane</keyword>
<gene>
    <name evidence="2" type="ORF">CWO92_18730</name>
</gene>
<keyword evidence="1" id="KW-1133">Transmembrane helix</keyword>
<evidence type="ECO:0000256" key="1">
    <source>
        <dbReference type="SAM" id="Phobius"/>
    </source>
</evidence>
<evidence type="ECO:0000313" key="2">
    <source>
        <dbReference type="EMBL" id="PKR83599.1"/>
    </source>
</evidence>
<sequence>MGLSEVEDKVRVKKKLFIVLIGMFFTYISITTATAITKENHINVEEEGHLQLTYEEFQKLLKQGYTVHEIVKAAHISLYTNKGIEYILRFYKKNGSWQETANHFGVDLEKLKTDQMRKTKRLNRQHKEKIITILANYTSRTPEEINDYLKQDADLHFLIVAAAISKTTNTDLPVIIQYNKEGMSFHEIMKTVHANQKIVFREVKILHQKIKNIE</sequence>
<feature type="transmembrane region" description="Helical" evidence="1">
    <location>
        <begin position="16"/>
        <end position="36"/>
    </location>
</feature>
<dbReference type="Proteomes" id="UP000233440">
    <property type="component" value="Unassembled WGS sequence"/>
</dbReference>
<dbReference type="OrthoDB" id="2907171at2"/>
<keyword evidence="1" id="KW-0812">Transmembrane</keyword>
<accession>A0A2N3LG66</accession>